<organism evidence="1 2">
    <name type="scientific">Rhododendron molle</name>
    <name type="common">Chinese azalea</name>
    <name type="synonym">Azalea mollis</name>
    <dbReference type="NCBI Taxonomy" id="49168"/>
    <lineage>
        <taxon>Eukaryota</taxon>
        <taxon>Viridiplantae</taxon>
        <taxon>Streptophyta</taxon>
        <taxon>Embryophyta</taxon>
        <taxon>Tracheophyta</taxon>
        <taxon>Spermatophyta</taxon>
        <taxon>Magnoliopsida</taxon>
        <taxon>eudicotyledons</taxon>
        <taxon>Gunneridae</taxon>
        <taxon>Pentapetalae</taxon>
        <taxon>asterids</taxon>
        <taxon>Ericales</taxon>
        <taxon>Ericaceae</taxon>
        <taxon>Ericoideae</taxon>
        <taxon>Rhodoreae</taxon>
        <taxon>Rhododendron</taxon>
    </lineage>
</organism>
<gene>
    <name evidence="1" type="ORF">RHMOL_Rhmol10G0266000</name>
</gene>
<reference evidence="1" key="1">
    <citation type="submission" date="2022-02" db="EMBL/GenBank/DDBJ databases">
        <title>Plant Genome Project.</title>
        <authorList>
            <person name="Zhang R.-G."/>
        </authorList>
    </citation>
    <scope>NUCLEOTIDE SEQUENCE</scope>
    <source>
        <strain evidence="1">AT1</strain>
    </source>
</reference>
<comment type="caution">
    <text evidence="1">The sequence shown here is derived from an EMBL/GenBank/DDBJ whole genome shotgun (WGS) entry which is preliminary data.</text>
</comment>
<sequence length="73" mass="8169">MLLIGSQGFIQGDHTHLLRQWSNSDLNVGPSISSCISHMLFLHSFVSHYGEEDSKLSPTSCYFCKPEVKSNLL</sequence>
<proteinExistence type="predicted"/>
<protein>
    <submittedName>
        <fullName evidence="1">Uncharacterized protein</fullName>
    </submittedName>
</protein>
<evidence type="ECO:0000313" key="2">
    <source>
        <dbReference type="Proteomes" id="UP001062846"/>
    </source>
</evidence>
<dbReference type="EMBL" id="CM046397">
    <property type="protein sequence ID" value="KAI8536549.1"/>
    <property type="molecule type" value="Genomic_DNA"/>
</dbReference>
<name>A0ACC0M6M6_RHOML</name>
<dbReference type="Proteomes" id="UP001062846">
    <property type="component" value="Chromosome 10"/>
</dbReference>
<evidence type="ECO:0000313" key="1">
    <source>
        <dbReference type="EMBL" id="KAI8536549.1"/>
    </source>
</evidence>
<keyword evidence="2" id="KW-1185">Reference proteome</keyword>
<accession>A0ACC0M6M6</accession>